<evidence type="ECO:0000313" key="1">
    <source>
        <dbReference type="EMBL" id="SFV40543.1"/>
    </source>
</evidence>
<accession>A0A1K1KNT2</accession>
<dbReference type="PANTHER" id="PTHR30050:SF4">
    <property type="entry name" value="ATP-BINDING PROTEIN RV3427C IN INSERTION SEQUENCE-RELATED"/>
    <property type="match status" value="1"/>
</dbReference>
<dbReference type="InterPro" id="IPR027417">
    <property type="entry name" value="P-loop_NTPase"/>
</dbReference>
<keyword evidence="1" id="KW-0347">Helicase</keyword>
<evidence type="ECO:0000313" key="2">
    <source>
        <dbReference type="Proteomes" id="UP000190935"/>
    </source>
</evidence>
<dbReference type="GO" id="GO:0004386">
    <property type="term" value="F:helicase activity"/>
    <property type="evidence" value="ECO:0007669"/>
    <property type="project" value="UniProtKB-KW"/>
</dbReference>
<reference evidence="2" key="1">
    <citation type="submission" date="2016-11" db="EMBL/GenBank/DDBJ databases">
        <authorList>
            <person name="Papadimitriou K."/>
        </authorList>
    </citation>
    <scope>NUCLEOTIDE SEQUENCE [LARGE SCALE GENOMIC DNA]</scope>
    <source>
        <strain evidence="2">ACA-DC 1533</strain>
    </source>
</reference>
<dbReference type="GO" id="GO:0006260">
    <property type="term" value="P:DNA replication"/>
    <property type="evidence" value="ECO:0007669"/>
    <property type="project" value="TreeGrafter"/>
</dbReference>
<gene>
    <name evidence="1" type="ORF">LAC1533_1123</name>
</gene>
<dbReference type="Proteomes" id="UP000190935">
    <property type="component" value="Chromosome I"/>
</dbReference>
<dbReference type="PANTHER" id="PTHR30050">
    <property type="entry name" value="CHROMOSOMAL REPLICATION INITIATOR PROTEIN DNAA"/>
    <property type="match status" value="1"/>
</dbReference>
<keyword evidence="1" id="KW-0067">ATP-binding</keyword>
<dbReference type="GeneID" id="95349224"/>
<name>A0A1K1KNT2_9LACO</name>
<dbReference type="KEGG" id="laca:LAC1533_1123"/>
<sequence>MDGTPTWEARRERHKVKRDVTARHLKQDQYWTQIYLVQKQQKQAKHLSLVNNQNVLLHTFTEVVPVSKEMADLKKRAQQVAAAYANDNNKNLVLYSKQSGNGKTLLASCILAEVGKNIRAAKTCMFVSTAQMKNLVSKKFDNTTRSDDLYSVGDELHEFEVNAGRVDLLVLDDLGTESSLKTNGVTSANQTISELLFNIAEKREFKPTIITTNYTGDELKKIYNNKIIDRLMPTNPAQVLDFSDVPSYRRN</sequence>
<dbReference type="RefSeq" id="WP_079579057.1">
    <property type="nucleotide sequence ID" value="NZ_LT630287.1"/>
</dbReference>
<organism evidence="1 2">
    <name type="scientific">Ligilactobacillus acidipiscis</name>
    <dbReference type="NCBI Taxonomy" id="89059"/>
    <lineage>
        <taxon>Bacteria</taxon>
        <taxon>Bacillati</taxon>
        <taxon>Bacillota</taxon>
        <taxon>Bacilli</taxon>
        <taxon>Lactobacillales</taxon>
        <taxon>Lactobacillaceae</taxon>
        <taxon>Ligilactobacillus</taxon>
    </lineage>
</organism>
<dbReference type="SUPFAM" id="SSF52540">
    <property type="entry name" value="P-loop containing nucleoside triphosphate hydrolases"/>
    <property type="match status" value="1"/>
</dbReference>
<dbReference type="AlphaFoldDB" id="A0A1K1KNT2"/>
<dbReference type="EMBL" id="LT630287">
    <property type="protein sequence ID" value="SFV40543.1"/>
    <property type="molecule type" value="Genomic_DNA"/>
</dbReference>
<keyword evidence="1" id="KW-0378">Hydrolase</keyword>
<keyword evidence="1" id="KW-0547">Nucleotide-binding</keyword>
<proteinExistence type="predicted"/>
<dbReference type="Gene3D" id="3.40.50.300">
    <property type="entry name" value="P-loop containing nucleotide triphosphate hydrolases"/>
    <property type="match status" value="1"/>
</dbReference>
<protein>
    <submittedName>
        <fullName evidence="1">Helicase loader DnaI</fullName>
    </submittedName>
</protein>